<dbReference type="Gene3D" id="3.40.640.10">
    <property type="entry name" value="Type I PLP-dependent aspartate aminotransferase-like (Major domain)"/>
    <property type="match status" value="1"/>
</dbReference>
<dbReference type="InterPro" id="IPR015421">
    <property type="entry name" value="PyrdxlP-dep_Trfase_major"/>
</dbReference>
<dbReference type="PANTHER" id="PTHR30244">
    <property type="entry name" value="TRANSAMINASE"/>
    <property type="match status" value="1"/>
</dbReference>
<accession>A0A644XCD0</accession>
<reference evidence="1" key="1">
    <citation type="submission" date="2019-08" db="EMBL/GenBank/DDBJ databases">
        <authorList>
            <person name="Kucharzyk K."/>
            <person name="Murdoch R.W."/>
            <person name="Higgins S."/>
            <person name="Loffler F."/>
        </authorList>
    </citation>
    <scope>NUCLEOTIDE SEQUENCE</scope>
</reference>
<dbReference type="Pfam" id="PF01041">
    <property type="entry name" value="DegT_DnrJ_EryC1"/>
    <property type="match status" value="1"/>
</dbReference>
<dbReference type="InterPro" id="IPR015424">
    <property type="entry name" value="PyrdxlP-dep_Trfase"/>
</dbReference>
<dbReference type="InterPro" id="IPR015422">
    <property type="entry name" value="PyrdxlP-dep_Trfase_small"/>
</dbReference>
<dbReference type="GO" id="GO:0099620">
    <property type="term" value="F:UDP-4-amino-4-deoxy-L-arabinose aminotransferase"/>
    <property type="evidence" value="ECO:0007669"/>
    <property type="project" value="UniProtKB-EC"/>
</dbReference>
<keyword evidence="1" id="KW-0808">Transferase</keyword>
<dbReference type="SUPFAM" id="SSF53383">
    <property type="entry name" value="PLP-dependent transferases"/>
    <property type="match status" value="1"/>
</dbReference>
<proteinExistence type="predicted"/>
<gene>
    <name evidence="1" type="primary">arnB_13</name>
    <name evidence="1" type="ORF">SDC9_59914</name>
</gene>
<dbReference type="InterPro" id="IPR000653">
    <property type="entry name" value="DegT/StrS_aminotransferase"/>
</dbReference>
<keyword evidence="1" id="KW-0032">Aminotransferase</keyword>
<dbReference type="PANTHER" id="PTHR30244:SF34">
    <property type="entry name" value="DTDP-4-AMINO-4,6-DIDEOXYGALACTOSE TRANSAMINASE"/>
    <property type="match status" value="1"/>
</dbReference>
<sequence length="421" mass="45706">MEKLAIEGGKPVREKPFPSNMLGASLIGAEELAELTDVVHEKSPFRHYGVGNPVKVKTFEEEFCSILGCKYALAVSSGSGALLCAIAAAGFGPGDEVIIPSFAWYTDYCVLVNMGVTPVFADIGEDLNMDPVDFERKITEKTKAVIPVHYQGGPAKIEEIVRIARAHNLIVIEDCAQALGAEYRGRMLGSYGDMAIASFQTHKMITCGEGGMFFTNSEELYVRAVRYHDLGFVRPFFESKLENKALAAKELSFPGLQMRMSELQGAFILAQLRKLRGILDNCRAAHAKLRAVAAKYPRFSVRYAEGDCGLAFIMLMKDKADAVQLTEALVAEGIPCGPTSFCCNLMNEYPIKSKAQANVNMPPFGKGFDGEDVSFDASKLCPNTDGLVERFVAIGIGPLYGSEEVGDIAAALDKVCSVLFN</sequence>
<organism evidence="1">
    <name type="scientific">bioreactor metagenome</name>
    <dbReference type="NCBI Taxonomy" id="1076179"/>
    <lineage>
        <taxon>unclassified sequences</taxon>
        <taxon>metagenomes</taxon>
        <taxon>ecological metagenomes</taxon>
    </lineage>
</organism>
<comment type="caution">
    <text evidence="1">The sequence shown here is derived from an EMBL/GenBank/DDBJ whole genome shotgun (WGS) entry which is preliminary data.</text>
</comment>
<dbReference type="EC" id="2.6.1.87" evidence="1"/>
<dbReference type="Gene3D" id="3.90.1150.10">
    <property type="entry name" value="Aspartate Aminotransferase, domain 1"/>
    <property type="match status" value="1"/>
</dbReference>
<protein>
    <submittedName>
        <fullName evidence="1">UDP-4-amino-4-deoxy-L-arabinose--oxoglutarate aminotransferase</fullName>
        <ecNumber evidence="1">2.6.1.87</ecNumber>
    </submittedName>
</protein>
<name>A0A644XCD0_9ZZZZ</name>
<dbReference type="GO" id="GO:0030170">
    <property type="term" value="F:pyridoxal phosphate binding"/>
    <property type="evidence" value="ECO:0007669"/>
    <property type="project" value="TreeGrafter"/>
</dbReference>
<dbReference type="GO" id="GO:0000271">
    <property type="term" value="P:polysaccharide biosynthetic process"/>
    <property type="evidence" value="ECO:0007669"/>
    <property type="project" value="TreeGrafter"/>
</dbReference>
<dbReference type="AlphaFoldDB" id="A0A644XCD0"/>
<dbReference type="EMBL" id="VSSQ01002137">
    <property type="protein sequence ID" value="MPM13557.1"/>
    <property type="molecule type" value="Genomic_DNA"/>
</dbReference>
<evidence type="ECO:0000313" key="1">
    <source>
        <dbReference type="EMBL" id="MPM13557.1"/>
    </source>
</evidence>